<dbReference type="Proteomes" id="UP001152562">
    <property type="component" value="Unassembled WGS sequence"/>
</dbReference>
<evidence type="ECO:0000313" key="4">
    <source>
        <dbReference type="EMBL" id="CAH3849048.1"/>
    </source>
</evidence>
<evidence type="ECO:0000256" key="3">
    <source>
        <dbReference type="SAM" id="MobiDB-lite"/>
    </source>
</evidence>
<keyword evidence="5" id="KW-1185">Reference proteome</keyword>
<keyword evidence="1 2" id="KW-0175">Coiled coil</keyword>
<sequence>MATSYLSENQAPRDFRVSSIESDGHYTKCPLCFTVKRNFYCADCVRNGNFVHSSLPYSDRFADKQAKIMRLKVNRQHILDICDKLLTPKLKKDVLVTETKRSKDKLELLRLAIDQRRNNVKVLKEKLIELENSNKELRLKLPRYQKRVASLGEHAQKQQFDVQKRINTYNEQAQDLAELRRSRIRQLNRYIFPVYISYDPSDSIEDMEFVGNDAEQEPPPRPQLHIVAPYIDIDGDDSHIQISVNQNKEACVASAPSMVAAHRATAALGLCAQLTALLAWTLDVRLPHAVSLSECVEAYSGSRRGVCRRLRLSGGAVCARAQIRAERSARGLAALHAIALAAAADDPAIGRVEPWSRSDSVQAQWEDLWEEEGREECGGGSGGEEGEDAEPEHLHWPENEQVEEMSSTPPATSLVTSAIASIWRGWKK</sequence>
<dbReference type="GO" id="GO:0043495">
    <property type="term" value="F:protein-membrane adaptor activity"/>
    <property type="evidence" value="ECO:0007669"/>
    <property type="project" value="TreeGrafter"/>
</dbReference>
<name>A0A9P0SLF3_PIEBR</name>
<proteinExistence type="predicted"/>
<evidence type="ECO:0008006" key="6">
    <source>
        <dbReference type="Google" id="ProtNLM"/>
    </source>
</evidence>
<comment type="caution">
    <text evidence="4">The sequence shown here is derived from an EMBL/GenBank/DDBJ whole genome shotgun (WGS) entry which is preliminary data.</text>
</comment>
<reference evidence="4" key="1">
    <citation type="submission" date="2022-05" db="EMBL/GenBank/DDBJ databases">
        <authorList>
            <person name="Okamura Y."/>
        </authorList>
    </citation>
    <scope>NUCLEOTIDE SEQUENCE</scope>
</reference>
<dbReference type="GO" id="GO:0035032">
    <property type="term" value="C:phosphatidylinositol 3-kinase complex, class III"/>
    <property type="evidence" value="ECO:0007669"/>
    <property type="project" value="TreeGrafter"/>
</dbReference>
<accession>A0A9P0SLF3</accession>
<dbReference type="InterPro" id="IPR018791">
    <property type="entry name" value="UV_resistance/autophagy_Atg14"/>
</dbReference>
<feature type="region of interest" description="Disordered" evidence="3">
    <location>
        <begin position="371"/>
        <end position="412"/>
    </location>
</feature>
<dbReference type="GO" id="GO:0009267">
    <property type="term" value="P:cellular response to starvation"/>
    <property type="evidence" value="ECO:0007669"/>
    <property type="project" value="TreeGrafter"/>
</dbReference>
<dbReference type="GO" id="GO:0097629">
    <property type="term" value="C:extrinsic component of omegasome membrane"/>
    <property type="evidence" value="ECO:0007669"/>
    <property type="project" value="TreeGrafter"/>
</dbReference>
<dbReference type="GO" id="GO:0005776">
    <property type="term" value="C:autophagosome"/>
    <property type="evidence" value="ECO:0007669"/>
    <property type="project" value="TreeGrafter"/>
</dbReference>
<protein>
    <recommendedName>
        <fullName evidence="6">Beclin 1-associated autophagy-related key regulator</fullName>
    </recommendedName>
</protein>
<dbReference type="GO" id="GO:0097632">
    <property type="term" value="C:extrinsic component of phagophore assembly site membrane"/>
    <property type="evidence" value="ECO:0007669"/>
    <property type="project" value="TreeGrafter"/>
</dbReference>
<dbReference type="Pfam" id="PF10186">
    <property type="entry name" value="ATG14"/>
    <property type="match status" value="1"/>
</dbReference>
<feature type="coiled-coil region" evidence="2">
    <location>
        <begin position="106"/>
        <end position="147"/>
    </location>
</feature>
<evidence type="ECO:0000256" key="2">
    <source>
        <dbReference type="SAM" id="Coils"/>
    </source>
</evidence>
<evidence type="ECO:0000313" key="5">
    <source>
        <dbReference type="Proteomes" id="UP001152562"/>
    </source>
</evidence>
<dbReference type="GO" id="GO:0035014">
    <property type="term" value="F:phosphatidylinositol 3-kinase regulator activity"/>
    <property type="evidence" value="ECO:0007669"/>
    <property type="project" value="TreeGrafter"/>
</dbReference>
<dbReference type="PANTHER" id="PTHR13664:SF0">
    <property type="entry name" value="BECLIN 1-ASSOCIATED AUTOPHAGY-RELATED KEY REGULATOR"/>
    <property type="match status" value="1"/>
</dbReference>
<evidence type="ECO:0000256" key="1">
    <source>
        <dbReference type="ARBA" id="ARBA00023054"/>
    </source>
</evidence>
<organism evidence="4 5">
    <name type="scientific">Pieris brassicae</name>
    <name type="common">White butterfly</name>
    <name type="synonym">Large white butterfly</name>
    <dbReference type="NCBI Taxonomy" id="7116"/>
    <lineage>
        <taxon>Eukaryota</taxon>
        <taxon>Metazoa</taxon>
        <taxon>Ecdysozoa</taxon>
        <taxon>Arthropoda</taxon>
        <taxon>Hexapoda</taxon>
        <taxon>Insecta</taxon>
        <taxon>Pterygota</taxon>
        <taxon>Neoptera</taxon>
        <taxon>Endopterygota</taxon>
        <taxon>Lepidoptera</taxon>
        <taxon>Glossata</taxon>
        <taxon>Ditrysia</taxon>
        <taxon>Papilionoidea</taxon>
        <taxon>Pieridae</taxon>
        <taxon>Pierinae</taxon>
        <taxon>Pieris</taxon>
    </lineage>
</organism>
<gene>
    <name evidence="4" type="ORF">PIBRA_LOCUS333</name>
</gene>
<dbReference type="GO" id="GO:0000045">
    <property type="term" value="P:autophagosome assembly"/>
    <property type="evidence" value="ECO:0007669"/>
    <property type="project" value="TreeGrafter"/>
</dbReference>
<dbReference type="GO" id="GO:0016240">
    <property type="term" value="P:autophagosome membrane docking"/>
    <property type="evidence" value="ECO:0007669"/>
    <property type="project" value="TreeGrafter"/>
</dbReference>
<dbReference type="AlphaFoldDB" id="A0A9P0SLF3"/>
<dbReference type="PANTHER" id="PTHR13664">
    <property type="entry name" value="BECLIN 1-ASSOCIATED AUTOPHAGY-RELATED KEY REGULATOR"/>
    <property type="match status" value="1"/>
</dbReference>
<dbReference type="GO" id="GO:0000423">
    <property type="term" value="P:mitophagy"/>
    <property type="evidence" value="ECO:0007669"/>
    <property type="project" value="TreeGrafter"/>
</dbReference>
<dbReference type="EMBL" id="CALOZG010000001">
    <property type="protein sequence ID" value="CAH3849048.1"/>
    <property type="molecule type" value="Genomic_DNA"/>
</dbReference>